<name>A0A423T3Q1_PENVA</name>
<evidence type="ECO:0000256" key="1">
    <source>
        <dbReference type="ARBA" id="ARBA00004141"/>
    </source>
</evidence>
<keyword evidence="2 5" id="KW-0812">Transmembrane</keyword>
<evidence type="ECO:0008006" key="8">
    <source>
        <dbReference type="Google" id="ProtNLM"/>
    </source>
</evidence>
<accession>A0A423T3Q1</accession>
<dbReference type="PANTHER" id="PTHR21676:SF1">
    <property type="entry name" value="PROTEIN STUM HOMOLOG"/>
    <property type="match status" value="1"/>
</dbReference>
<keyword evidence="4 5" id="KW-0472">Membrane</keyword>
<comment type="subcellular location">
    <subcellularLocation>
        <location evidence="1">Membrane</location>
        <topology evidence="1">Multi-pass membrane protein</topology>
    </subcellularLocation>
</comment>
<feature type="transmembrane region" description="Helical" evidence="5">
    <location>
        <begin position="92"/>
        <end position="117"/>
    </location>
</feature>
<organism evidence="6 7">
    <name type="scientific">Penaeus vannamei</name>
    <name type="common">Whiteleg shrimp</name>
    <name type="synonym">Litopenaeus vannamei</name>
    <dbReference type="NCBI Taxonomy" id="6689"/>
    <lineage>
        <taxon>Eukaryota</taxon>
        <taxon>Metazoa</taxon>
        <taxon>Ecdysozoa</taxon>
        <taxon>Arthropoda</taxon>
        <taxon>Crustacea</taxon>
        <taxon>Multicrustacea</taxon>
        <taxon>Malacostraca</taxon>
        <taxon>Eumalacostraca</taxon>
        <taxon>Eucarida</taxon>
        <taxon>Decapoda</taxon>
        <taxon>Dendrobranchiata</taxon>
        <taxon>Penaeoidea</taxon>
        <taxon>Penaeidae</taxon>
        <taxon>Penaeus</taxon>
    </lineage>
</organism>
<dbReference type="GO" id="GO:0016020">
    <property type="term" value="C:membrane"/>
    <property type="evidence" value="ECO:0007669"/>
    <property type="project" value="UniProtKB-SubCell"/>
</dbReference>
<proteinExistence type="predicted"/>
<evidence type="ECO:0000256" key="2">
    <source>
        <dbReference type="ARBA" id="ARBA00022692"/>
    </source>
</evidence>
<evidence type="ECO:0000313" key="7">
    <source>
        <dbReference type="Proteomes" id="UP000283509"/>
    </source>
</evidence>
<dbReference type="Proteomes" id="UP000283509">
    <property type="component" value="Unassembled WGS sequence"/>
</dbReference>
<gene>
    <name evidence="6" type="ORF">C7M84_010822</name>
</gene>
<evidence type="ECO:0000256" key="3">
    <source>
        <dbReference type="ARBA" id="ARBA00022989"/>
    </source>
</evidence>
<keyword evidence="3 5" id="KW-1133">Transmembrane helix</keyword>
<dbReference type="AlphaFoldDB" id="A0A423T3Q1"/>
<comment type="caution">
    <text evidence="6">The sequence shown here is derived from an EMBL/GenBank/DDBJ whole genome shotgun (WGS) entry which is preliminary data.</text>
</comment>
<dbReference type="EMBL" id="QCYY01002375">
    <property type="protein sequence ID" value="ROT70878.1"/>
    <property type="molecule type" value="Genomic_DNA"/>
</dbReference>
<reference evidence="6 7" key="1">
    <citation type="submission" date="2018-04" db="EMBL/GenBank/DDBJ databases">
        <authorList>
            <person name="Zhang X."/>
            <person name="Yuan J."/>
            <person name="Li F."/>
            <person name="Xiang J."/>
        </authorList>
    </citation>
    <scope>NUCLEOTIDE SEQUENCE [LARGE SCALE GENOMIC DNA]</scope>
    <source>
        <tissue evidence="6">Muscle</tissue>
    </source>
</reference>
<feature type="transmembrane region" description="Helical" evidence="5">
    <location>
        <begin position="137"/>
        <end position="159"/>
    </location>
</feature>
<dbReference type="InterPro" id="IPR026673">
    <property type="entry name" value="SPEC3/Stum"/>
</dbReference>
<evidence type="ECO:0000256" key="5">
    <source>
        <dbReference type="SAM" id="Phobius"/>
    </source>
</evidence>
<evidence type="ECO:0000313" key="6">
    <source>
        <dbReference type="EMBL" id="ROT70878.1"/>
    </source>
</evidence>
<protein>
    <recommendedName>
        <fullName evidence="8">Protein stum</fullName>
    </recommendedName>
</protein>
<dbReference type="Pfam" id="PF15795">
    <property type="entry name" value="Spec3"/>
    <property type="match status" value="1"/>
</dbReference>
<dbReference type="OrthoDB" id="361532at2759"/>
<dbReference type="PANTHER" id="PTHR21676">
    <property type="entry name" value="PROTEIN STUM"/>
    <property type="match status" value="1"/>
</dbReference>
<sequence length="189" mass="20574">MSSCCLSISHISRLLSPSLPRPPNPPRDALTTLAQLPPSLTPRPNRTSHPAVPMGKGRLNLVLRVLIENEDGEIQEFEILASKDKHGALRKAVPTLPVALAVCCLVLNMVPGLGTMVSGFAVLCGYPTEHSSKGAGVFYNLLVALLQLILAPIIVGWIWSIQRGIILVQESMNQKIEQRERRMSQDVTA</sequence>
<reference evidence="6 7" key="2">
    <citation type="submission" date="2019-01" db="EMBL/GenBank/DDBJ databases">
        <title>The decoding of complex shrimp genome reveals the adaptation for benthos swimmer, frequently molting mechanism and breeding impact on genome.</title>
        <authorList>
            <person name="Sun Y."/>
            <person name="Gao Y."/>
            <person name="Yu Y."/>
        </authorList>
    </citation>
    <scope>NUCLEOTIDE SEQUENCE [LARGE SCALE GENOMIC DNA]</scope>
    <source>
        <tissue evidence="6">Muscle</tissue>
    </source>
</reference>
<keyword evidence="7" id="KW-1185">Reference proteome</keyword>
<evidence type="ECO:0000256" key="4">
    <source>
        <dbReference type="ARBA" id="ARBA00023136"/>
    </source>
</evidence>